<keyword evidence="2" id="KW-0150">Chloroplast</keyword>
<proteinExistence type="predicted"/>
<reference evidence="6" key="1">
    <citation type="submission" date="2017-07" db="EMBL/GenBank/DDBJ databases">
        <title>Taro Niue Genome Assembly and Annotation.</title>
        <authorList>
            <person name="Atibalentja N."/>
            <person name="Keating K."/>
            <person name="Fields C.J."/>
        </authorList>
    </citation>
    <scope>NUCLEOTIDE SEQUENCE</scope>
    <source>
        <strain evidence="6">Niue_2</strain>
        <tissue evidence="6">Leaf</tissue>
    </source>
</reference>
<feature type="region of interest" description="Disordered" evidence="5">
    <location>
        <begin position="1"/>
        <end position="29"/>
    </location>
</feature>
<evidence type="ECO:0000256" key="3">
    <source>
        <dbReference type="ARBA" id="ARBA00022640"/>
    </source>
</evidence>
<evidence type="ECO:0000313" key="6">
    <source>
        <dbReference type="EMBL" id="MQL95999.1"/>
    </source>
</evidence>
<dbReference type="PANTHER" id="PTHR35138:SF1">
    <property type="entry name" value="MYB-LIKE DOMAIN-CONTAINING PROTEIN"/>
    <property type="match status" value="1"/>
</dbReference>
<dbReference type="AlphaFoldDB" id="A0A843VXY2"/>
<dbReference type="EMBL" id="NMUH01001864">
    <property type="protein sequence ID" value="MQL95999.1"/>
    <property type="molecule type" value="Genomic_DNA"/>
</dbReference>
<dbReference type="GO" id="GO:0015031">
    <property type="term" value="P:protein transport"/>
    <property type="evidence" value="ECO:0007669"/>
    <property type="project" value="InterPro"/>
</dbReference>
<dbReference type="GO" id="GO:0009507">
    <property type="term" value="C:chloroplast"/>
    <property type="evidence" value="ECO:0007669"/>
    <property type="project" value="UniProtKB-SubCell"/>
</dbReference>
<dbReference type="PANTHER" id="PTHR35138">
    <property type="entry name" value="OS01G0225300 PROTEIN"/>
    <property type="match status" value="1"/>
</dbReference>
<evidence type="ECO:0000313" key="7">
    <source>
        <dbReference type="Proteomes" id="UP000652761"/>
    </source>
</evidence>
<evidence type="ECO:0000256" key="4">
    <source>
        <dbReference type="SAM" id="Coils"/>
    </source>
</evidence>
<dbReference type="Pfam" id="PF04278">
    <property type="entry name" value="Tic22"/>
    <property type="match status" value="1"/>
</dbReference>
<evidence type="ECO:0008006" key="8">
    <source>
        <dbReference type="Google" id="ProtNLM"/>
    </source>
</evidence>
<evidence type="ECO:0000256" key="1">
    <source>
        <dbReference type="ARBA" id="ARBA00004229"/>
    </source>
</evidence>
<accession>A0A843VXY2</accession>
<dbReference type="Proteomes" id="UP000652761">
    <property type="component" value="Unassembled WGS sequence"/>
</dbReference>
<sequence>MASFPLSISSAAEMEAPRRGPGMDASSNSLPFWDAPGQLAQSIAAILLSRLPYSVNCKRDRGGSGARSPLGASGSICGSSSRQYSSGAGSGTSAPILFPFCHPFTGDNHRQELSSAPSAIRSLPTSVRVDGLGLGVNGGGPAFVGQVFSMCDPSGTGLMAVTTHFDIPFLSRRMPEWIKKMLAVFKEKDNNGPVFRFFMDLGDAVSYVKKLNVPTGMVGACRLDVAYEHFKEKPQTFQFVPNKKQVKAANKLLKDISQRNGKRKVDGVPVFTAQNLNIAIATSNGIKWYGHMKNVNVVLLDVLFRYTPYFFDKRLLDNILETSIDQHFHALIRNRHMQRRRDVLDDNMAAEVFDDNGESLFDPPEVQELLDEMGHPGIPLSVVSKAAEIQLLDVVDKVLLGNKWLRKATGIQPKFPYLVDSFEDRSAASFLKVTEPASSAADSQCGDSGRPDSQLCAVTKGAQGCQKDKRLSNHFRSSIGGWFPNPWLRPPRKEKGPDHQIDSDKRLSEPNGRFNSKAPNPLLPKITMVGISTSEGGQVSKASLKKTMEDLTRELEQSNQGASKLNEDKDPLFVANVGDYSSITRMSSR</sequence>
<comment type="caution">
    <text evidence="6">The sequence shown here is derived from an EMBL/GenBank/DDBJ whole genome shotgun (WGS) entry which is preliminary data.</text>
</comment>
<evidence type="ECO:0000256" key="5">
    <source>
        <dbReference type="SAM" id="MobiDB-lite"/>
    </source>
</evidence>
<keyword evidence="4" id="KW-0175">Coiled coil</keyword>
<gene>
    <name evidence="6" type="ORF">Taro_028671</name>
</gene>
<feature type="compositionally biased region" description="Basic and acidic residues" evidence="5">
    <location>
        <begin position="491"/>
        <end position="508"/>
    </location>
</feature>
<protein>
    <recommendedName>
        <fullName evidence="8">Tic22-like family protein</fullName>
    </recommendedName>
</protein>
<keyword evidence="7" id="KW-1185">Reference proteome</keyword>
<name>A0A843VXY2_COLES</name>
<comment type="subcellular location">
    <subcellularLocation>
        <location evidence="1">Plastid</location>
        <location evidence="1">Chloroplast</location>
    </subcellularLocation>
</comment>
<keyword evidence="3" id="KW-0934">Plastid</keyword>
<dbReference type="InterPro" id="IPR007378">
    <property type="entry name" value="Tic22-like"/>
</dbReference>
<feature type="coiled-coil region" evidence="4">
    <location>
        <begin position="541"/>
        <end position="568"/>
    </location>
</feature>
<organism evidence="6 7">
    <name type="scientific">Colocasia esculenta</name>
    <name type="common">Wild taro</name>
    <name type="synonym">Arum esculentum</name>
    <dbReference type="NCBI Taxonomy" id="4460"/>
    <lineage>
        <taxon>Eukaryota</taxon>
        <taxon>Viridiplantae</taxon>
        <taxon>Streptophyta</taxon>
        <taxon>Embryophyta</taxon>
        <taxon>Tracheophyta</taxon>
        <taxon>Spermatophyta</taxon>
        <taxon>Magnoliopsida</taxon>
        <taxon>Liliopsida</taxon>
        <taxon>Araceae</taxon>
        <taxon>Aroideae</taxon>
        <taxon>Colocasieae</taxon>
        <taxon>Colocasia</taxon>
    </lineage>
</organism>
<evidence type="ECO:0000256" key="2">
    <source>
        <dbReference type="ARBA" id="ARBA00022528"/>
    </source>
</evidence>
<dbReference type="OrthoDB" id="1926316at2759"/>
<feature type="region of interest" description="Disordered" evidence="5">
    <location>
        <begin position="484"/>
        <end position="521"/>
    </location>
</feature>
<feature type="compositionally biased region" description="Polar residues" evidence="5">
    <location>
        <begin position="1"/>
        <end position="10"/>
    </location>
</feature>